<sequence length="161" mass="17280">MVIGRAKQHHYEVRVRWTGNTGEGTGSYRGYERSHDVAAAGKPTIPGSADSAFRGDPSRWNPEELLVAALSQCQMLSYLAVAAASEVVVVDYADTATAEMVTHPDGSGEFTSATLRPAVTVASPDMVETARGLHDRARELCFVARSLDFPVHHEPTVRAAG</sequence>
<proteinExistence type="predicted"/>
<dbReference type="RefSeq" id="WP_248591566.1">
    <property type="nucleotide sequence ID" value="NZ_BAABEB010000011.1"/>
</dbReference>
<dbReference type="Proteomes" id="UP000832041">
    <property type="component" value="Chromosome"/>
</dbReference>
<dbReference type="InterPro" id="IPR003718">
    <property type="entry name" value="OsmC/Ohr_fam"/>
</dbReference>
<dbReference type="Gene3D" id="3.30.300.20">
    <property type="match status" value="1"/>
</dbReference>
<accession>A0ABY4L5W9</accession>
<protein>
    <submittedName>
        <fullName evidence="1">OsmC family peroxiredoxin</fullName>
    </submittedName>
</protein>
<reference evidence="1 2" key="1">
    <citation type="submission" date="2020-04" db="EMBL/GenBank/DDBJ databases">
        <title>Thermobifida alba genome sequencing and assembly.</title>
        <authorList>
            <person name="Luzics S."/>
            <person name="Horvath B."/>
            <person name="Nagy I."/>
            <person name="Toth A."/>
            <person name="Nagy I."/>
            <person name="Kukolya J."/>
        </authorList>
    </citation>
    <scope>NUCLEOTIDE SEQUENCE [LARGE SCALE GENOMIC DNA]</scope>
    <source>
        <strain evidence="1 2">DSM 43795</strain>
    </source>
</reference>
<gene>
    <name evidence="1" type="ORF">FOF52_20605</name>
</gene>
<dbReference type="SUPFAM" id="SSF82784">
    <property type="entry name" value="OsmC-like"/>
    <property type="match status" value="1"/>
</dbReference>
<dbReference type="InterPro" id="IPR015946">
    <property type="entry name" value="KH_dom-like_a/b"/>
</dbReference>
<keyword evidence="2" id="KW-1185">Reference proteome</keyword>
<name>A0ABY4L5W9_THEAE</name>
<dbReference type="PANTHER" id="PTHR42830">
    <property type="entry name" value="OSMOTICALLY INDUCIBLE FAMILY PROTEIN"/>
    <property type="match status" value="1"/>
</dbReference>
<dbReference type="EMBL" id="CP051627">
    <property type="protein sequence ID" value="UPT23044.1"/>
    <property type="molecule type" value="Genomic_DNA"/>
</dbReference>
<organism evidence="1 2">
    <name type="scientific">Thermobifida alba</name>
    <name type="common">Thermomonospora alba</name>
    <dbReference type="NCBI Taxonomy" id="53522"/>
    <lineage>
        <taxon>Bacteria</taxon>
        <taxon>Bacillati</taxon>
        <taxon>Actinomycetota</taxon>
        <taxon>Actinomycetes</taxon>
        <taxon>Streptosporangiales</taxon>
        <taxon>Nocardiopsidaceae</taxon>
        <taxon>Thermobifida</taxon>
    </lineage>
</organism>
<dbReference type="InterPro" id="IPR036102">
    <property type="entry name" value="OsmC/Ohrsf"/>
</dbReference>
<dbReference type="InterPro" id="IPR052707">
    <property type="entry name" value="OsmC_Ohr_Peroxiredoxin"/>
</dbReference>
<dbReference type="PANTHER" id="PTHR42830:SF2">
    <property type="entry name" value="OSMC_OHR FAMILY PROTEIN"/>
    <property type="match status" value="1"/>
</dbReference>
<dbReference type="Pfam" id="PF02566">
    <property type="entry name" value="OsmC"/>
    <property type="match status" value="1"/>
</dbReference>
<evidence type="ECO:0000313" key="1">
    <source>
        <dbReference type="EMBL" id="UPT23044.1"/>
    </source>
</evidence>
<evidence type="ECO:0000313" key="2">
    <source>
        <dbReference type="Proteomes" id="UP000832041"/>
    </source>
</evidence>